<sequence length="167" mass="19372">MNQIRIVVLHNKDMTMKKLMLVSLLGVFLVFACGLSFWFGKNMAEREKNILVEGLSLNELGNTLLVLRYFDKNQPSEAQHLLQAETNGQLNWLIALEQANSDPEFHKQRCKVLNTLKQYREKHQLFKTNDWKDLLSLPEAKEDEEKRIQYLAGLACGSDVFFKIQSE</sequence>
<keyword evidence="1" id="KW-0472">Membrane</keyword>
<evidence type="ECO:0000256" key="1">
    <source>
        <dbReference type="SAM" id="Phobius"/>
    </source>
</evidence>
<proteinExistence type="predicted"/>
<feature type="transmembrane region" description="Helical" evidence="1">
    <location>
        <begin position="21"/>
        <end position="40"/>
    </location>
</feature>
<keyword evidence="1" id="KW-1133">Transmembrane helix</keyword>
<name>A0A127QDW0_9BURK</name>
<reference evidence="2 3" key="1">
    <citation type="submission" date="2015-11" db="EMBL/GenBank/DDBJ databases">
        <title>Exploring the genomic traits of fungus-feeding bacterial genus Collimonas.</title>
        <authorList>
            <person name="Song C."/>
            <person name="Schmidt R."/>
            <person name="de Jager V."/>
            <person name="Krzyzanowska D."/>
            <person name="Jongedijk E."/>
            <person name="Cankar K."/>
            <person name="Beekwilder J."/>
            <person name="van Veen A."/>
            <person name="de Boer W."/>
            <person name="van Veen J.A."/>
            <person name="Garbeva P."/>
        </authorList>
    </citation>
    <scope>NUCLEOTIDE SEQUENCE [LARGE SCALE GENOMIC DNA]</scope>
    <source>
        <strain evidence="2 3">Ter282</strain>
    </source>
</reference>
<keyword evidence="3" id="KW-1185">Reference proteome</keyword>
<protein>
    <submittedName>
        <fullName evidence="2">Uncharacterized protein</fullName>
    </submittedName>
</protein>
<evidence type="ECO:0000313" key="3">
    <source>
        <dbReference type="Proteomes" id="UP000071778"/>
    </source>
</evidence>
<keyword evidence="1" id="KW-0812">Transmembrane</keyword>
<dbReference type="PATRIC" id="fig|279058.18.peg.440"/>
<gene>
    <name evidence="2" type="ORF">CAter282_0437</name>
</gene>
<evidence type="ECO:0000313" key="2">
    <source>
        <dbReference type="EMBL" id="AMP08253.1"/>
    </source>
</evidence>
<dbReference type="Proteomes" id="UP000071778">
    <property type="component" value="Chromosome"/>
</dbReference>
<dbReference type="AlphaFoldDB" id="A0A127QDW0"/>
<organism evidence="2 3">
    <name type="scientific">Collimonas arenae</name>
    <dbReference type="NCBI Taxonomy" id="279058"/>
    <lineage>
        <taxon>Bacteria</taxon>
        <taxon>Pseudomonadati</taxon>
        <taxon>Pseudomonadota</taxon>
        <taxon>Betaproteobacteria</taxon>
        <taxon>Burkholderiales</taxon>
        <taxon>Oxalobacteraceae</taxon>
        <taxon>Collimonas</taxon>
    </lineage>
</organism>
<dbReference type="EMBL" id="CP013235">
    <property type="protein sequence ID" value="AMP08253.1"/>
    <property type="molecule type" value="Genomic_DNA"/>
</dbReference>
<accession>A0A127QDW0</accession>
<dbReference type="PROSITE" id="PS51257">
    <property type="entry name" value="PROKAR_LIPOPROTEIN"/>
    <property type="match status" value="1"/>
</dbReference>